<evidence type="ECO:0000313" key="8">
    <source>
        <dbReference type="Proteomes" id="UP000789595"/>
    </source>
</evidence>
<keyword evidence="3" id="KW-0862">Zinc</keyword>
<reference evidence="7" key="1">
    <citation type="submission" date="2021-11" db="EMBL/GenBank/DDBJ databases">
        <authorList>
            <consortium name="Genoscope - CEA"/>
            <person name="William W."/>
        </authorList>
    </citation>
    <scope>NUCLEOTIDE SEQUENCE</scope>
</reference>
<feature type="compositionally biased region" description="Basic and acidic residues" evidence="5">
    <location>
        <begin position="107"/>
        <end position="117"/>
    </location>
</feature>
<evidence type="ECO:0000256" key="3">
    <source>
        <dbReference type="ARBA" id="ARBA00022833"/>
    </source>
</evidence>
<dbReference type="AlphaFoldDB" id="A0A8J2SEU4"/>
<name>A0A8J2SEU4_9STRA</name>
<gene>
    <name evidence="7" type="ORF">PECAL_1P06630</name>
</gene>
<evidence type="ECO:0000259" key="6">
    <source>
        <dbReference type="PROSITE" id="PS50865"/>
    </source>
</evidence>
<accession>A0A8J2SEU4</accession>
<feature type="region of interest" description="Disordered" evidence="5">
    <location>
        <begin position="82"/>
        <end position="117"/>
    </location>
</feature>
<dbReference type="Pfam" id="PF01753">
    <property type="entry name" value="zf-MYND"/>
    <property type="match status" value="1"/>
</dbReference>
<feature type="region of interest" description="Disordered" evidence="5">
    <location>
        <begin position="29"/>
        <end position="56"/>
    </location>
</feature>
<dbReference type="Proteomes" id="UP000789595">
    <property type="component" value="Unassembled WGS sequence"/>
</dbReference>
<protein>
    <recommendedName>
        <fullName evidence="6">MYND-type domain-containing protein</fullName>
    </recommendedName>
</protein>
<feature type="region of interest" description="Disordered" evidence="5">
    <location>
        <begin position="143"/>
        <end position="179"/>
    </location>
</feature>
<dbReference type="InterPro" id="IPR013083">
    <property type="entry name" value="Znf_RING/FYVE/PHD"/>
</dbReference>
<dbReference type="Gene3D" id="6.10.140.2220">
    <property type="match status" value="1"/>
</dbReference>
<evidence type="ECO:0000256" key="5">
    <source>
        <dbReference type="SAM" id="MobiDB-lite"/>
    </source>
</evidence>
<evidence type="ECO:0000256" key="4">
    <source>
        <dbReference type="PROSITE-ProRule" id="PRU00134"/>
    </source>
</evidence>
<dbReference type="InterPro" id="IPR002893">
    <property type="entry name" value="Znf_MYND"/>
</dbReference>
<dbReference type="Gene3D" id="3.30.40.10">
    <property type="entry name" value="Zinc/RING finger domain, C3HC4 (zinc finger)"/>
    <property type="match status" value="1"/>
</dbReference>
<evidence type="ECO:0000256" key="1">
    <source>
        <dbReference type="ARBA" id="ARBA00022723"/>
    </source>
</evidence>
<organism evidence="7 8">
    <name type="scientific">Pelagomonas calceolata</name>
    <dbReference type="NCBI Taxonomy" id="35677"/>
    <lineage>
        <taxon>Eukaryota</taxon>
        <taxon>Sar</taxon>
        <taxon>Stramenopiles</taxon>
        <taxon>Ochrophyta</taxon>
        <taxon>Pelagophyceae</taxon>
        <taxon>Pelagomonadales</taxon>
        <taxon>Pelagomonadaceae</taxon>
        <taxon>Pelagomonas</taxon>
    </lineage>
</organism>
<dbReference type="GO" id="GO:0008270">
    <property type="term" value="F:zinc ion binding"/>
    <property type="evidence" value="ECO:0007669"/>
    <property type="project" value="UniProtKB-KW"/>
</dbReference>
<dbReference type="PROSITE" id="PS50865">
    <property type="entry name" value="ZF_MYND_2"/>
    <property type="match status" value="1"/>
</dbReference>
<evidence type="ECO:0000313" key="7">
    <source>
        <dbReference type="EMBL" id="CAH0364307.1"/>
    </source>
</evidence>
<evidence type="ECO:0000256" key="2">
    <source>
        <dbReference type="ARBA" id="ARBA00022771"/>
    </source>
</evidence>
<proteinExistence type="predicted"/>
<dbReference type="EMBL" id="CAKKNE010000001">
    <property type="protein sequence ID" value="CAH0364307.1"/>
    <property type="molecule type" value="Genomic_DNA"/>
</dbReference>
<keyword evidence="2 4" id="KW-0863">Zinc-finger</keyword>
<keyword evidence="1" id="KW-0479">Metal-binding</keyword>
<comment type="caution">
    <text evidence="7">The sequence shown here is derived from an EMBL/GenBank/DDBJ whole genome shotgun (WGS) entry which is preliminary data.</text>
</comment>
<keyword evidence="8" id="KW-1185">Reference proteome</keyword>
<feature type="domain" description="MYND-type" evidence="6">
    <location>
        <begin position="189"/>
        <end position="237"/>
    </location>
</feature>
<sequence length="594" mass="65439">MEDAGYTTARGPLENIDAARVQPALVVVDGGGSRGSDGAPAAPVEAEGHHSTRARRAAAAWGWGGLPTKCQPSDLAQAAAAGRGVTTETPAERCEAVKARRPPIRRPGRDGRVRGVEPELDLGARAPTCARGRRHSSLADVLSLPTLRPDRRAAPRRRRGTPTLQSHPGRSGRRAAEQHPEMAGILTRCATCLVDIPHTAPRCGRCHTRYCGEACQREHWKQQPTHPWSTGPHEKFCKTIKKAGGAEQHYANQKYAQAVKTAEDCCNTNVKDNGPKAAKNKNLKYVVGETPVDDTSAAIRTQLKIDGHTGLTCHVCRKGGKLVRMCACSGKNGFAHIACLEKKAAKSVEDAVNKRGPRVPHSEQSWARWNACPLCGAEYVGQLSNALGWACWRTYCRRTDEADWQLRFNATGFLARGLYGAERYEEANRVFRARLGMYRRRVLGNVSQRGYELETCQQQLQILNNIACCCNQLKLSDQQCCEDVLELSKSMIKMSQFTMSVLFLKEVLRLAERTDIGCATTLQLNWIYAVAIFNDARTPEEMEHAIPYFKKAAERARRTQGEDHALTLKFEQTLADARGVIDGKGIARLSNINP</sequence>